<evidence type="ECO:0000313" key="2">
    <source>
        <dbReference type="Proteomes" id="UP000002630"/>
    </source>
</evidence>
<accession>D7FLA3</accession>
<proteinExistence type="predicted"/>
<gene>
    <name evidence="1" type="ORF">Esi_0156_0037</name>
</gene>
<reference evidence="1 2" key="1">
    <citation type="journal article" date="2010" name="Nature">
        <title>The Ectocarpus genome and the independent evolution of multicellularity in brown algae.</title>
        <authorList>
            <person name="Cock J.M."/>
            <person name="Sterck L."/>
            <person name="Rouze P."/>
            <person name="Scornet D."/>
            <person name="Allen A.E."/>
            <person name="Amoutzias G."/>
            <person name="Anthouard V."/>
            <person name="Artiguenave F."/>
            <person name="Aury J.M."/>
            <person name="Badger J.H."/>
            <person name="Beszteri B."/>
            <person name="Billiau K."/>
            <person name="Bonnet E."/>
            <person name="Bothwell J.H."/>
            <person name="Bowler C."/>
            <person name="Boyen C."/>
            <person name="Brownlee C."/>
            <person name="Carrano C.J."/>
            <person name="Charrier B."/>
            <person name="Cho G.Y."/>
            <person name="Coelho S.M."/>
            <person name="Collen J."/>
            <person name="Corre E."/>
            <person name="Da Silva C."/>
            <person name="Delage L."/>
            <person name="Delaroque N."/>
            <person name="Dittami S.M."/>
            <person name="Doulbeau S."/>
            <person name="Elias M."/>
            <person name="Farnham G."/>
            <person name="Gachon C.M."/>
            <person name="Gschloessl B."/>
            <person name="Heesch S."/>
            <person name="Jabbari K."/>
            <person name="Jubin C."/>
            <person name="Kawai H."/>
            <person name="Kimura K."/>
            <person name="Kloareg B."/>
            <person name="Kupper F.C."/>
            <person name="Lang D."/>
            <person name="Le Bail A."/>
            <person name="Leblanc C."/>
            <person name="Lerouge P."/>
            <person name="Lohr M."/>
            <person name="Lopez P.J."/>
            <person name="Martens C."/>
            <person name="Maumus F."/>
            <person name="Michel G."/>
            <person name="Miranda-Saavedra D."/>
            <person name="Morales J."/>
            <person name="Moreau H."/>
            <person name="Motomura T."/>
            <person name="Nagasato C."/>
            <person name="Napoli C.A."/>
            <person name="Nelson D.R."/>
            <person name="Nyvall-Collen P."/>
            <person name="Peters A.F."/>
            <person name="Pommier C."/>
            <person name="Potin P."/>
            <person name="Poulain J."/>
            <person name="Quesneville H."/>
            <person name="Read B."/>
            <person name="Rensing S.A."/>
            <person name="Ritter A."/>
            <person name="Rousvoal S."/>
            <person name="Samanta M."/>
            <person name="Samson G."/>
            <person name="Schroeder D.C."/>
            <person name="Segurens B."/>
            <person name="Strittmatter M."/>
            <person name="Tonon T."/>
            <person name="Tregear J.W."/>
            <person name="Valentin K."/>
            <person name="von Dassow P."/>
            <person name="Yamagishi T."/>
            <person name="Van de Peer Y."/>
            <person name="Wincker P."/>
        </authorList>
    </citation>
    <scope>NUCLEOTIDE SEQUENCE [LARGE SCALE GENOMIC DNA]</scope>
    <source>
        <strain evidence="2">Ec32 / CCAP1310/4</strain>
    </source>
</reference>
<evidence type="ECO:0008006" key="3">
    <source>
        <dbReference type="Google" id="ProtNLM"/>
    </source>
</evidence>
<dbReference type="InParanoid" id="D7FLA3"/>
<dbReference type="EMBL" id="FN649760">
    <property type="protein sequence ID" value="CBJ29674.1"/>
    <property type="molecule type" value="Genomic_DNA"/>
</dbReference>
<dbReference type="OrthoDB" id="187340at2759"/>
<name>D7FLA3_ECTSI</name>
<evidence type="ECO:0000313" key="1">
    <source>
        <dbReference type="EMBL" id="CBJ29674.1"/>
    </source>
</evidence>
<protein>
    <recommendedName>
        <fullName evidence="3">Late embryogenesis abundant protein LEA-2 subgroup domain-containing protein</fullName>
    </recommendedName>
</protein>
<sequence length="188" mass="20287">MVLWVPVFVAAAVSVCVGVMFPRAPTWQIVDMKYRGLSMNIASIGVDMKIDMGLEVFNPNYVPATLKGIVMTMFHEDLGGEEAPFGVVTFAGENAARLPARGSAVVQAQMEVVSLPTSMAMGIAKDVADGGVIVSRASAFMDVKVMGGDILIEADCVQHMQADVFPIKINEIDCKYYYKNVRVPVLPP</sequence>
<dbReference type="AlphaFoldDB" id="D7FLA3"/>
<keyword evidence="2" id="KW-1185">Reference proteome</keyword>
<dbReference type="Proteomes" id="UP000002630">
    <property type="component" value="Unassembled WGS sequence"/>
</dbReference>
<organism evidence="1 2">
    <name type="scientific">Ectocarpus siliculosus</name>
    <name type="common">Brown alga</name>
    <name type="synonym">Conferva siliculosa</name>
    <dbReference type="NCBI Taxonomy" id="2880"/>
    <lineage>
        <taxon>Eukaryota</taxon>
        <taxon>Sar</taxon>
        <taxon>Stramenopiles</taxon>
        <taxon>Ochrophyta</taxon>
        <taxon>PX clade</taxon>
        <taxon>Phaeophyceae</taxon>
        <taxon>Ectocarpales</taxon>
        <taxon>Ectocarpaceae</taxon>
        <taxon>Ectocarpus</taxon>
    </lineage>
</organism>
<dbReference type="Gene3D" id="2.60.40.1820">
    <property type="match status" value="1"/>
</dbReference>